<accession>A0A3S8ZNK3</accession>
<dbReference type="OrthoDB" id="1354489at2"/>
<dbReference type="RefSeq" id="WP_125970996.1">
    <property type="nucleotide sequence ID" value="NZ_CP034433.1"/>
</dbReference>
<evidence type="ECO:0000313" key="1">
    <source>
        <dbReference type="EMBL" id="AZN35020.1"/>
    </source>
</evidence>
<dbReference type="AlphaFoldDB" id="A0A3S8ZNK3"/>
<dbReference type="EMBL" id="CP034433">
    <property type="protein sequence ID" value="AZN35020.1"/>
    <property type="molecule type" value="Genomic_DNA"/>
</dbReference>
<dbReference type="Proteomes" id="UP000282438">
    <property type="component" value="Chromosome"/>
</dbReference>
<sequence length="262" mass="30703">MSTFVLFDMWEPFRRSLITGHLFYIEQARKRLLSQFDDISKEADKAADEWLEKNSLRFDPDRHDASDFYEAANEHSIEFYQLLSDMRDQTRLSVVAGMFHEWDKQLRDWLVKEIQHWHCGEKIKAKIWSVNFGDLADLLESIGWNIRSTTYFDKLDACRLVINVYKHGDGKSLADLKQNYSDYLLDPFGGSGGLFSEKEYLNYTHLTVSDAQFQEFSDAIVAFWQGVPERVLSTQVTSVPDWFEKAFLKDCDDQQKQIKHAK</sequence>
<organism evidence="1 2">
    <name type="scientific">Iodobacter ciconiae</name>
    <dbReference type="NCBI Taxonomy" id="2496266"/>
    <lineage>
        <taxon>Bacteria</taxon>
        <taxon>Pseudomonadati</taxon>
        <taxon>Pseudomonadota</taxon>
        <taxon>Betaproteobacteria</taxon>
        <taxon>Neisseriales</taxon>
        <taxon>Chitinibacteraceae</taxon>
        <taxon>Iodobacter</taxon>
    </lineage>
</organism>
<reference evidence="1 2" key="1">
    <citation type="submission" date="2018-12" db="EMBL/GenBank/DDBJ databases">
        <title>Complete genome sequence of Iodobacter sp. H11R3.</title>
        <authorList>
            <person name="Bae J.-W."/>
        </authorList>
    </citation>
    <scope>NUCLEOTIDE SEQUENCE [LARGE SCALE GENOMIC DNA]</scope>
    <source>
        <strain evidence="1 2">H11R3</strain>
    </source>
</reference>
<evidence type="ECO:0000313" key="2">
    <source>
        <dbReference type="Proteomes" id="UP000282438"/>
    </source>
</evidence>
<gene>
    <name evidence="1" type="ORF">EJO50_00045</name>
</gene>
<name>A0A3S8ZNK3_9NEIS</name>
<protein>
    <submittedName>
        <fullName evidence="1">Uncharacterized protein</fullName>
    </submittedName>
</protein>
<keyword evidence="2" id="KW-1185">Reference proteome</keyword>
<proteinExistence type="predicted"/>
<dbReference type="KEGG" id="iod:EJO50_00045"/>